<gene>
    <name evidence="7" type="ORF">WKV44_05750</name>
</gene>
<evidence type="ECO:0000313" key="7">
    <source>
        <dbReference type="EMBL" id="MEM5948040.1"/>
    </source>
</evidence>
<accession>A0ABU9UDL4</accession>
<keyword evidence="8" id="KW-1185">Reference proteome</keyword>
<dbReference type="InterPro" id="IPR004089">
    <property type="entry name" value="MCPsignal_dom"/>
</dbReference>
<keyword evidence="5" id="KW-1133">Transmembrane helix</keyword>
<evidence type="ECO:0000256" key="5">
    <source>
        <dbReference type="SAM" id="Phobius"/>
    </source>
</evidence>
<feature type="transmembrane region" description="Helical" evidence="5">
    <location>
        <begin position="24"/>
        <end position="44"/>
    </location>
</feature>
<feature type="transmembrane region" description="Helical" evidence="5">
    <location>
        <begin position="110"/>
        <end position="137"/>
    </location>
</feature>
<dbReference type="SUPFAM" id="SSF58104">
    <property type="entry name" value="Methyl-accepting chemotaxis protein (MCP) signaling domain"/>
    <property type="match status" value="1"/>
</dbReference>
<dbReference type="PROSITE" id="PS50111">
    <property type="entry name" value="CHEMOTAXIS_TRANSDUC_2"/>
    <property type="match status" value="1"/>
</dbReference>
<evidence type="ECO:0000256" key="3">
    <source>
        <dbReference type="PROSITE-ProRule" id="PRU00284"/>
    </source>
</evidence>
<dbReference type="PANTHER" id="PTHR43531:SF11">
    <property type="entry name" value="METHYL-ACCEPTING CHEMOTAXIS PROTEIN 3"/>
    <property type="match status" value="1"/>
</dbReference>
<dbReference type="Proteomes" id="UP001466331">
    <property type="component" value="Unassembled WGS sequence"/>
</dbReference>
<dbReference type="Pfam" id="PF00015">
    <property type="entry name" value="MCPsignal"/>
    <property type="match status" value="1"/>
</dbReference>
<keyword evidence="1" id="KW-0145">Chemotaxis</keyword>
<sequence>MFDSFLDRAYGDASIIEKEKAKSLFFLDLFLGIGFLIIAAVRFIGGAVLMGLAEIVVAALFFVFLFMLYHGRFKAVSSGNMSVVGIAAAILFLLRDISCPSDVYVQSTYLIPFLVVLPMLAYAFWQVYVVISYVVLVQTLEFFLRVRPALIALGQPDGLSEYLISLILMIFTGVFAAQIFKVQLDALHNIQKRAEDSERQYQSLHAVIDEASSALDIGRHLLSNAEQNAGIAQKLSDRIDTISRSVADFSAYTAHAGKAEELVRASRNQVFDSMQKQTEAVSETSSTVEQLKAQVEAISVSARSRQDDVNELIKVSREGAERFGSAIEYFHKIHTNSANILDIVGVIEGIAESTNLLAMNAAIEAAHAGDAGRGFAVVADEIRKLAEESNINAQIIRKTLHESNQLISESVTSSEEMQKLFSLILEKVEKVRVALLEILEGMAESLNGYQLIEHAVENLSAINREVNSAIEKMDGDLSESANSLKKIEESVKLLVEEVEGLSALEQDIRTSSSELKSRGEENARTFASLKEKLDRLDRRTPAKEHA</sequence>
<feature type="coiled-coil region" evidence="4">
    <location>
        <begin position="452"/>
        <end position="504"/>
    </location>
</feature>
<dbReference type="RefSeq" id="WP_420069486.1">
    <property type="nucleotide sequence ID" value="NZ_JBCHKQ010000002.1"/>
</dbReference>
<evidence type="ECO:0000256" key="4">
    <source>
        <dbReference type="SAM" id="Coils"/>
    </source>
</evidence>
<keyword evidence="3" id="KW-0807">Transducer</keyword>
<dbReference type="EMBL" id="JBCHKQ010000002">
    <property type="protein sequence ID" value="MEM5948040.1"/>
    <property type="molecule type" value="Genomic_DNA"/>
</dbReference>
<dbReference type="PANTHER" id="PTHR43531">
    <property type="entry name" value="PROTEIN ICFG"/>
    <property type="match status" value="1"/>
</dbReference>
<reference evidence="7 8" key="1">
    <citation type="submission" date="2024-03" db="EMBL/GenBank/DDBJ databases">
        <title>Ignisphaera cupida sp. nov., a hyperthermophilic hydrolytic archaeon from a hot spring of Kamchatka, and proposal of Ignisphaeraceae fam. nov.</title>
        <authorList>
            <person name="Podosokorskaya O.A."/>
            <person name="Elcheninov A.G."/>
            <person name="Maltseva A.I."/>
            <person name="Zayulina K.S."/>
            <person name="Novikov A."/>
            <person name="Merkel A.Y."/>
        </authorList>
    </citation>
    <scope>NUCLEOTIDE SEQUENCE [LARGE SCALE GENOMIC DNA]</scope>
    <source>
        <strain evidence="7 8">38H-sp</strain>
    </source>
</reference>
<dbReference type="InterPro" id="IPR051310">
    <property type="entry name" value="MCP_chemotaxis"/>
</dbReference>
<keyword evidence="4" id="KW-0175">Coiled coil</keyword>
<feature type="transmembrane region" description="Helical" evidence="5">
    <location>
        <begin position="158"/>
        <end position="180"/>
    </location>
</feature>
<dbReference type="SMART" id="SM00283">
    <property type="entry name" value="MA"/>
    <property type="match status" value="1"/>
</dbReference>
<organism evidence="7 8">
    <name type="scientific">Rarispira pelagica</name>
    <dbReference type="NCBI Taxonomy" id="3141764"/>
    <lineage>
        <taxon>Bacteria</taxon>
        <taxon>Pseudomonadati</taxon>
        <taxon>Spirochaetota</taxon>
        <taxon>Spirochaetia</taxon>
        <taxon>Winmispirales</taxon>
        <taxon>Winmispiraceae</taxon>
        <taxon>Rarispira</taxon>
    </lineage>
</organism>
<feature type="domain" description="Methyl-accepting transducer" evidence="6">
    <location>
        <begin position="252"/>
        <end position="474"/>
    </location>
</feature>
<proteinExistence type="inferred from homology"/>
<name>A0ABU9UDL4_9SPIR</name>
<keyword evidence="5" id="KW-0472">Membrane</keyword>
<evidence type="ECO:0000256" key="1">
    <source>
        <dbReference type="ARBA" id="ARBA00022500"/>
    </source>
</evidence>
<evidence type="ECO:0000259" key="6">
    <source>
        <dbReference type="PROSITE" id="PS50111"/>
    </source>
</evidence>
<protein>
    <submittedName>
        <fullName evidence="7">Methyl-accepting chemotaxis protein</fullName>
    </submittedName>
</protein>
<keyword evidence="5" id="KW-0812">Transmembrane</keyword>
<evidence type="ECO:0000256" key="2">
    <source>
        <dbReference type="ARBA" id="ARBA00029447"/>
    </source>
</evidence>
<evidence type="ECO:0000313" key="8">
    <source>
        <dbReference type="Proteomes" id="UP001466331"/>
    </source>
</evidence>
<feature type="transmembrane region" description="Helical" evidence="5">
    <location>
        <begin position="50"/>
        <end position="69"/>
    </location>
</feature>
<comment type="similarity">
    <text evidence="2">Belongs to the methyl-accepting chemotaxis (MCP) protein family.</text>
</comment>
<comment type="caution">
    <text evidence="7">The sequence shown here is derived from an EMBL/GenBank/DDBJ whole genome shotgun (WGS) entry which is preliminary data.</text>
</comment>
<feature type="transmembrane region" description="Helical" evidence="5">
    <location>
        <begin position="81"/>
        <end position="98"/>
    </location>
</feature>
<dbReference type="Gene3D" id="1.10.287.950">
    <property type="entry name" value="Methyl-accepting chemotaxis protein"/>
    <property type="match status" value="1"/>
</dbReference>